<dbReference type="InterPro" id="IPR050481">
    <property type="entry name" value="UDP-glycosyltransf_plant"/>
</dbReference>
<name>A0A7J7D7U3_TRIWF</name>
<evidence type="ECO:0000313" key="1">
    <source>
        <dbReference type="EMBL" id="KAF5742381.1"/>
    </source>
</evidence>
<protein>
    <submittedName>
        <fullName evidence="1">Uncharacterized protein</fullName>
    </submittedName>
</protein>
<organism evidence="1 2">
    <name type="scientific">Tripterygium wilfordii</name>
    <name type="common">Thunder God vine</name>
    <dbReference type="NCBI Taxonomy" id="458696"/>
    <lineage>
        <taxon>Eukaryota</taxon>
        <taxon>Viridiplantae</taxon>
        <taxon>Streptophyta</taxon>
        <taxon>Embryophyta</taxon>
        <taxon>Tracheophyta</taxon>
        <taxon>Spermatophyta</taxon>
        <taxon>Magnoliopsida</taxon>
        <taxon>eudicotyledons</taxon>
        <taxon>Gunneridae</taxon>
        <taxon>Pentapetalae</taxon>
        <taxon>rosids</taxon>
        <taxon>fabids</taxon>
        <taxon>Celastrales</taxon>
        <taxon>Celastraceae</taxon>
        <taxon>Tripterygium</taxon>
    </lineage>
</organism>
<dbReference type="SUPFAM" id="SSF53756">
    <property type="entry name" value="UDP-Glycosyltransferase/glycogen phosphorylase"/>
    <property type="match status" value="2"/>
</dbReference>
<reference evidence="1 2" key="1">
    <citation type="journal article" date="2020" name="Nat. Commun.">
        <title>Genome of Tripterygium wilfordii and identification of cytochrome P450 involved in triptolide biosynthesis.</title>
        <authorList>
            <person name="Tu L."/>
            <person name="Su P."/>
            <person name="Zhang Z."/>
            <person name="Gao L."/>
            <person name="Wang J."/>
            <person name="Hu T."/>
            <person name="Zhou J."/>
            <person name="Zhang Y."/>
            <person name="Zhao Y."/>
            <person name="Liu Y."/>
            <person name="Song Y."/>
            <person name="Tong Y."/>
            <person name="Lu Y."/>
            <person name="Yang J."/>
            <person name="Xu C."/>
            <person name="Jia M."/>
            <person name="Peters R.J."/>
            <person name="Huang L."/>
            <person name="Gao W."/>
        </authorList>
    </citation>
    <scope>NUCLEOTIDE SEQUENCE [LARGE SCALE GENOMIC DNA]</scope>
    <source>
        <strain evidence="2">cv. XIE 37</strain>
        <tissue evidence="1">Leaf</tissue>
    </source>
</reference>
<evidence type="ECO:0000313" key="2">
    <source>
        <dbReference type="Proteomes" id="UP000593562"/>
    </source>
</evidence>
<dbReference type="PANTHER" id="PTHR48048:SF81">
    <property type="entry name" value="GLYCOSYLTRANSFERASE"/>
    <property type="match status" value="1"/>
</dbReference>
<dbReference type="GO" id="GO:0035251">
    <property type="term" value="F:UDP-glucosyltransferase activity"/>
    <property type="evidence" value="ECO:0007669"/>
    <property type="project" value="InterPro"/>
</dbReference>
<dbReference type="EMBL" id="JAAARO010000009">
    <property type="protein sequence ID" value="KAF5742381.1"/>
    <property type="molecule type" value="Genomic_DNA"/>
</dbReference>
<dbReference type="Gene3D" id="3.40.50.2000">
    <property type="entry name" value="Glycogen Phosphorylase B"/>
    <property type="match status" value="1"/>
</dbReference>
<keyword evidence="2" id="KW-1185">Reference proteome</keyword>
<dbReference type="InParanoid" id="A0A7J7D7U3"/>
<dbReference type="PANTHER" id="PTHR48048">
    <property type="entry name" value="GLYCOSYLTRANSFERASE"/>
    <property type="match status" value="1"/>
</dbReference>
<proteinExistence type="predicted"/>
<gene>
    <name evidence="1" type="ORF">HS088_TW09G00426</name>
</gene>
<sequence length="259" mass="28957">MTKYHVFFVSTPAIGNLVPIVEFAHRLVHRDRRISATVLIITFSERPILNEYVRSRAASTKEIKFVHLPTEDPLSPDQYQSSLAYLSLFYEKHKSHVKHAITEQSELDAATDTVRIAGLFVDMFSTSMIDVANELGIPSYIFFASPASFLGLMLHLPILDTQLATELVDSETELIIPSFVNPLPHSVLPSIVLERKDAYSCDLVLAEELERGIKLLMDGDGEIGRKVKEMMEKSRMAVMENGSSYVSLGSLIDKLTANN</sequence>
<dbReference type="AlphaFoldDB" id="A0A7J7D7U3"/>
<comment type="caution">
    <text evidence="1">The sequence shown here is derived from an EMBL/GenBank/DDBJ whole genome shotgun (WGS) entry which is preliminary data.</text>
</comment>
<accession>A0A7J7D7U3</accession>
<dbReference type="Proteomes" id="UP000593562">
    <property type="component" value="Unassembled WGS sequence"/>
</dbReference>